<protein>
    <submittedName>
        <fullName evidence="5">Transcriptional regulator</fullName>
    </submittedName>
</protein>
<accession>A0A2P2D6G1</accession>
<dbReference type="GO" id="GO:0003677">
    <property type="term" value="F:DNA binding"/>
    <property type="evidence" value="ECO:0007669"/>
    <property type="project" value="UniProtKB-KW"/>
</dbReference>
<dbReference type="Pfam" id="PF25583">
    <property type="entry name" value="WCX"/>
    <property type="match status" value="1"/>
</dbReference>
<dbReference type="PROSITE" id="PS52050">
    <property type="entry name" value="WYL"/>
    <property type="match status" value="1"/>
</dbReference>
<dbReference type="InterPro" id="IPR013196">
    <property type="entry name" value="HTH_11"/>
</dbReference>
<evidence type="ECO:0000256" key="2">
    <source>
        <dbReference type="ARBA" id="ARBA00023125"/>
    </source>
</evidence>
<dbReference type="InterPro" id="IPR028349">
    <property type="entry name" value="PafC-like"/>
</dbReference>
<organism evidence="5 6">
    <name type="scientific">Leptospira johnsonii</name>
    <dbReference type="NCBI Taxonomy" id="1917820"/>
    <lineage>
        <taxon>Bacteria</taxon>
        <taxon>Pseudomonadati</taxon>
        <taxon>Spirochaetota</taxon>
        <taxon>Spirochaetia</taxon>
        <taxon>Leptospirales</taxon>
        <taxon>Leptospiraceae</taxon>
        <taxon>Leptospira</taxon>
    </lineage>
</organism>
<dbReference type="Proteomes" id="UP000245076">
    <property type="component" value="Unassembled WGS sequence"/>
</dbReference>
<dbReference type="InterPro" id="IPR026881">
    <property type="entry name" value="WYL_dom"/>
</dbReference>
<name>A0A2P2D6G1_9LEPT</name>
<dbReference type="PIRSF" id="PIRSF016838">
    <property type="entry name" value="PafC"/>
    <property type="match status" value="1"/>
</dbReference>
<sequence length="329" mass="38115">MTSSVIFRDYTKLMRADRLLNILLHLQAKGRTTAKELSKKLEISERTVHRDMEALSSAGIPIYAERGIGGGWSLSEGYRTNLTGFKKEEVISLLLVHSSRVLEDLGKKKDFDSAFVKLMASLPPAYRKDAETARQRIHIDGLGWGRAIRELPLLPILQDAVWEEKKVKIIYEKDGGKPEPRIIEPYGLVAKDTIWYVVAKRGKEMRVYRISRIKEAAITTERFERPKKFDLGKYWEEWIKEFKSRVPKYLIKIKVTETTAEHIKSIPYMKCLSQKPMEKGFTEMVIDMETKEWALGSMLQHCDSVFVLEPLELQEAIRHKAKEILKIYE</sequence>
<dbReference type="InterPro" id="IPR036390">
    <property type="entry name" value="WH_DNA-bd_sf"/>
</dbReference>
<proteinExistence type="predicted"/>
<dbReference type="PANTHER" id="PTHR34580">
    <property type="match status" value="1"/>
</dbReference>
<dbReference type="InterPro" id="IPR057727">
    <property type="entry name" value="WCX_dom"/>
</dbReference>
<evidence type="ECO:0000256" key="3">
    <source>
        <dbReference type="ARBA" id="ARBA00023163"/>
    </source>
</evidence>
<gene>
    <name evidence="5" type="ORF">LPTSP1_32160</name>
</gene>
<keyword evidence="2" id="KW-0238">DNA-binding</keyword>
<keyword evidence="1" id="KW-0805">Transcription regulation</keyword>
<evidence type="ECO:0000313" key="6">
    <source>
        <dbReference type="Proteomes" id="UP000245076"/>
    </source>
</evidence>
<dbReference type="InterPro" id="IPR018356">
    <property type="entry name" value="Tscrpt_reg_HTH_DeoR_CS"/>
</dbReference>
<dbReference type="EMBL" id="BFAY01000011">
    <property type="protein sequence ID" value="GBF40202.1"/>
    <property type="molecule type" value="Genomic_DNA"/>
</dbReference>
<comment type="caution">
    <text evidence="5">The sequence shown here is derived from an EMBL/GenBank/DDBJ whole genome shotgun (WGS) entry which is preliminary data.</text>
</comment>
<dbReference type="InterPro" id="IPR001034">
    <property type="entry name" value="DeoR_HTH"/>
</dbReference>
<dbReference type="Gene3D" id="1.10.10.10">
    <property type="entry name" value="Winged helix-like DNA-binding domain superfamily/Winged helix DNA-binding domain"/>
    <property type="match status" value="1"/>
</dbReference>
<dbReference type="Pfam" id="PF08279">
    <property type="entry name" value="HTH_11"/>
    <property type="match status" value="1"/>
</dbReference>
<dbReference type="PROSITE" id="PS51000">
    <property type="entry name" value="HTH_DEOR_2"/>
    <property type="match status" value="1"/>
</dbReference>
<evidence type="ECO:0000259" key="4">
    <source>
        <dbReference type="PROSITE" id="PS51000"/>
    </source>
</evidence>
<dbReference type="GO" id="GO:0003700">
    <property type="term" value="F:DNA-binding transcription factor activity"/>
    <property type="evidence" value="ECO:0007669"/>
    <property type="project" value="InterPro"/>
</dbReference>
<evidence type="ECO:0000313" key="5">
    <source>
        <dbReference type="EMBL" id="GBF40202.1"/>
    </source>
</evidence>
<reference evidence="5 6" key="1">
    <citation type="submission" date="2018-02" db="EMBL/GenBank/DDBJ databases">
        <title>Novel Leptospira species isolated from soil and water in Japan.</title>
        <authorList>
            <person name="Nakao R."/>
            <person name="Masuzawa T."/>
        </authorList>
    </citation>
    <scope>NUCLEOTIDE SEQUENCE [LARGE SCALE GENOMIC DNA]</scope>
    <source>
        <strain evidence="5 6">E8</strain>
    </source>
</reference>
<dbReference type="AlphaFoldDB" id="A0A2P2D6G1"/>
<evidence type="ECO:0000256" key="1">
    <source>
        <dbReference type="ARBA" id="ARBA00023015"/>
    </source>
</evidence>
<dbReference type="Pfam" id="PF13280">
    <property type="entry name" value="WYL"/>
    <property type="match status" value="1"/>
</dbReference>
<feature type="domain" description="HTH deoR-type" evidence="4">
    <location>
        <begin position="15"/>
        <end position="73"/>
    </location>
</feature>
<dbReference type="PANTHER" id="PTHR34580:SF1">
    <property type="entry name" value="PROTEIN PAFC"/>
    <property type="match status" value="1"/>
</dbReference>
<keyword evidence="3" id="KW-0804">Transcription</keyword>
<dbReference type="InterPro" id="IPR051534">
    <property type="entry name" value="CBASS_pafABC_assoc_protein"/>
</dbReference>
<keyword evidence="6" id="KW-1185">Reference proteome</keyword>
<dbReference type="InterPro" id="IPR036388">
    <property type="entry name" value="WH-like_DNA-bd_sf"/>
</dbReference>
<dbReference type="SUPFAM" id="SSF46785">
    <property type="entry name" value="Winged helix' DNA-binding domain"/>
    <property type="match status" value="1"/>
</dbReference>
<dbReference type="PROSITE" id="PS00894">
    <property type="entry name" value="HTH_DEOR_1"/>
    <property type="match status" value="1"/>
</dbReference>